<evidence type="ECO:0000256" key="4">
    <source>
        <dbReference type="ARBA" id="ARBA00022692"/>
    </source>
</evidence>
<gene>
    <name evidence="14" type="ORF">EV199_3731</name>
</gene>
<dbReference type="PANTHER" id="PTHR47529:SF1">
    <property type="entry name" value="PERIPLASMIC CHAPERONE PPID"/>
    <property type="match status" value="1"/>
</dbReference>
<evidence type="ECO:0000256" key="2">
    <source>
        <dbReference type="ARBA" id="ARBA00022475"/>
    </source>
</evidence>
<proteinExistence type="inferred from homology"/>
<evidence type="ECO:0000256" key="1">
    <source>
        <dbReference type="ARBA" id="ARBA00004382"/>
    </source>
</evidence>
<dbReference type="InterPro" id="IPR000297">
    <property type="entry name" value="PPIase_PpiC"/>
</dbReference>
<sequence>MSVIQTIRDKAAWIIIAAIALALIAFIVQDAFQGRGGGMFGGSSDVIGKVNGKKIDAYEFDSRYKAAEQNYQAQNYPVDERLRGQIRESLWNEYVEDAILGNEFEKIGFAEIGKDERGDILYGENPPQMLRQQFTDPKTGAYDAHTAYQTINQLKKNTPQFNSFYGEFLPALEKARMKEKFVSLISNSAYTPKWLVEKMNTENSQVSNISYVNIPYSSVGDSAIRVTDEDVKQYVNENKEAYQQDEARGIEYVMFDAAPTAADSAVSYEAVATVKNEFAAAPEKDVESFLLRNNSELPYYNAYVLGSNMKVSNADSIKQLGDGQVFGPYLDGGNYTIAKMIGRRAIPDTVKVRHILVKIADPQAGQVRTDSAAKFLIDSITTAIRNGASFDSMVVKYSDDMGSKETHGEYTFESNKFGQLSREFAEAAFYGNAGDKKTVKVENSSYSGYHYIEVINQKNIGTAFKVAYLSRPIIASAETVNGASTAAAQFALDSKDKKSFDENAKKKNLNKYPAMDIKPLESGIPGLGDNRELVTWMFRTAKPGQVAERYYQIGDKFIVPVLVAAYEKGNMSVDRARPLVEYKVRNKKKAAEIVKKVGGANTLDGISKAVNQPVLKADSISYASPFVPNVGNEPKLIGAAFCKNFQTAVSTPIVGEIGVFYLKIDNLGAQPNPNFDVKQMQMMMNQQQRMVGMRVIEAMKKSADIKDYRINFF</sequence>
<dbReference type="GO" id="GO:0005886">
    <property type="term" value="C:plasma membrane"/>
    <property type="evidence" value="ECO:0007669"/>
    <property type="project" value="UniProtKB-SubCell"/>
</dbReference>
<dbReference type="RefSeq" id="WP_158643801.1">
    <property type="nucleotide sequence ID" value="NZ_CP042431.1"/>
</dbReference>
<name>A0A4Q7MTH3_9BACT</name>
<dbReference type="Pfam" id="PF13623">
    <property type="entry name" value="SurA_N_2"/>
    <property type="match status" value="1"/>
</dbReference>
<dbReference type="SUPFAM" id="SSF54534">
    <property type="entry name" value="FKBP-like"/>
    <property type="match status" value="1"/>
</dbReference>
<keyword evidence="6 12" id="KW-0472">Membrane</keyword>
<reference evidence="14 15" key="1">
    <citation type="submission" date="2019-02" db="EMBL/GenBank/DDBJ databases">
        <title>Genomic Encyclopedia of Type Strains, Phase IV (KMG-IV): sequencing the most valuable type-strain genomes for metagenomic binning, comparative biology and taxonomic classification.</title>
        <authorList>
            <person name="Goeker M."/>
        </authorList>
    </citation>
    <scope>NUCLEOTIDE SEQUENCE [LARGE SCALE GENOMIC DNA]</scope>
    <source>
        <strain evidence="14 15">DSM 18116</strain>
    </source>
</reference>
<keyword evidence="5 12" id="KW-1133">Transmembrane helix</keyword>
<evidence type="ECO:0000256" key="7">
    <source>
        <dbReference type="ARBA" id="ARBA00023186"/>
    </source>
</evidence>
<dbReference type="AlphaFoldDB" id="A0A4Q7MTH3"/>
<keyword evidence="15" id="KW-1185">Reference proteome</keyword>
<comment type="subcellular location">
    <subcellularLocation>
        <location evidence="1">Cell inner membrane</location>
        <topology evidence="1">Single-pass type II membrane protein</topology>
        <orientation evidence="1">Periplasmic side</orientation>
    </subcellularLocation>
</comment>
<evidence type="ECO:0000259" key="13">
    <source>
        <dbReference type="PROSITE" id="PS50198"/>
    </source>
</evidence>
<evidence type="ECO:0000256" key="5">
    <source>
        <dbReference type="ARBA" id="ARBA00022989"/>
    </source>
</evidence>
<dbReference type="InterPro" id="IPR027304">
    <property type="entry name" value="Trigger_fact/SurA_dom_sf"/>
</dbReference>
<keyword evidence="7" id="KW-0143">Chaperone</keyword>
<dbReference type="GO" id="GO:0003755">
    <property type="term" value="F:peptidyl-prolyl cis-trans isomerase activity"/>
    <property type="evidence" value="ECO:0007669"/>
    <property type="project" value="UniProtKB-KW"/>
</dbReference>
<dbReference type="SUPFAM" id="SSF109998">
    <property type="entry name" value="Triger factor/SurA peptide-binding domain-like"/>
    <property type="match status" value="1"/>
</dbReference>
<evidence type="ECO:0000313" key="14">
    <source>
        <dbReference type="EMBL" id="RZS71818.1"/>
    </source>
</evidence>
<dbReference type="Pfam" id="PF13616">
    <property type="entry name" value="Rotamase_3"/>
    <property type="match status" value="1"/>
</dbReference>
<dbReference type="Proteomes" id="UP000293874">
    <property type="component" value="Unassembled WGS sequence"/>
</dbReference>
<dbReference type="PANTHER" id="PTHR47529">
    <property type="entry name" value="PEPTIDYL-PROLYL CIS-TRANS ISOMERASE D"/>
    <property type="match status" value="1"/>
</dbReference>
<evidence type="ECO:0000256" key="3">
    <source>
        <dbReference type="ARBA" id="ARBA00022519"/>
    </source>
</evidence>
<comment type="caution">
    <text evidence="14">The sequence shown here is derived from an EMBL/GenBank/DDBJ whole genome shotgun (WGS) entry which is preliminary data.</text>
</comment>
<feature type="domain" description="PpiC" evidence="13">
    <location>
        <begin position="347"/>
        <end position="456"/>
    </location>
</feature>
<keyword evidence="2" id="KW-1003">Cell membrane</keyword>
<dbReference type="Gene3D" id="3.10.50.40">
    <property type="match status" value="1"/>
</dbReference>
<keyword evidence="11 14" id="KW-0413">Isomerase</keyword>
<accession>A0A4Q7MTH3</accession>
<evidence type="ECO:0000256" key="8">
    <source>
        <dbReference type="ARBA" id="ARBA00038408"/>
    </source>
</evidence>
<protein>
    <recommendedName>
        <fullName evidence="9">Periplasmic chaperone PpiD</fullName>
    </recommendedName>
    <alternativeName>
        <fullName evidence="10">Periplasmic folding chaperone</fullName>
    </alternativeName>
</protein>
<keyword evidence="11" id="KW-0697">Rotamase</keyword>
<feature type="transmembrane region" description="Helical" evidence="12">
    <location>
        <begin position="12"/>
        <end position="32"/>
    </location>
</feature>
<keyword evidence="4 12" id="KW-0812">Transmembrane</keyword>
<dbReference type="EMBL" id="SGXA01000002">
    <property type="protein sequence ID" value="RZS71818.1"/>
    <property type="molecule type" value="Genomic_DNA"/>
</dbReference>
<evidence type="ECO:0000256" key="9">
    <source>
        <dbReference type="ARBA" id="ARBA00040743"/>
    </source>
</evidence>
<dbReference type="OrthoDB" id="9812372at2"/>
<dbReference type="InterPro" id="IPR052029">
    <property type="entry name" value="PpiD_chaperone"/>
</dbReference>
<keyword evidence="3" id="KW-0997">Cell inner membrane</keyword>
<organism evidence="14 15">
    <name type="scientific">Pseudobacter ginsenosidimutans</name>
    <dbReference type="NCBI Taxonomy" id="661488"/>
    <lineage>
        <taxon>Bacteria</taxon>
        <taxon>Pseudomonadati</taxon>
        <taxon>Bacteroidota</taxon>
        <taxon>Chitinophagia</taxon>
        <taxon>Chitinophagales</taxon>
        <taxon>Chitinophagaceae</taxon>
        <taxon>Pseudobacter</taxon>
    </lineage>
</organism>
<dbReference type="PROSITE" id="PS50198">
    <property type="entry name" value="PPIC_PPIASE_2"/>
    <property type="match status" value="1"/>
</dbReference>
<evidence type="ECO:0000313" key="15">
    <source>
        <dbReference type="Proteomes" id="UP000293874"/>
    </source>
</evidence>
<evidence type="ECO:0000256" key="10">
    <source>
        <dbReference type="ARBA" id="ARBA00042775"/>
    </source>
</evidence>
<evidence type="ECO:0000256" key="12">
    <source>
        <dbReference type="SAM" id="Phobius"/>
    </source>
</evidence>
<dbReference type="InterPro" id="IPR046357">
    <property type="entry name" value="PPIase_dom_sf"/>
</dbReference>
<comment type="similarity">
    <text evidence="8">Belongs to the PpiD chaperone family.</text>
</comment>
<evidence type="ECO:0000256" key="6">
    <source>
        <dbReference type="ARBA" id="ARBA00023136"/>
    </source>
</evidence>
<evidence type="ECO:0000256" key="11">
    <source>
        <dbReference type="PROSITE-ProRule" id="PRU00278"/>
    </source>
</evidence>